<accession>A0A1I6SFT9</accession>
<evidence type="ECO:0000259" key="4">
    <source>
        <dbReference type="Pfam" id="PF24850"/>
    </source>
</evidence>
<feature type="coiled-coil region" evidence="2">
    <location>
        <begin position="452"/>
        <end position="487"/>
    </location>
</feature>
<dbReference type="InterPro" id="IPR055399">
    <property type="entry name" value="CC_BshC"/>
</dbReference>
<feature type="domain" description="Bacillithiol biosynthesis BshC C-terminal coiled-coil" evidence="4">
    <location>
        <begin position="376"/>
        <end position="531"/>
    </location>
</feature>
<keyword evidence="1 2" id="KW-0436">Ligase</keyword>
<organism evidence="5 6">
    <name type="scientific">Sphingobacterium wenxiniae</name>
    <dbReference type="NCBI Taxonomy" id="683125"/>
    <lineage>
        <taxon>Bacteria</taxon>
        <taxon>Pseudomonadati</taxon>
        <taxon>Bacteroidota</taxon>
        <taxon>Sphingobacteriia</taxon>
        <taxon>Sphingobacteriales</taxon>
        <taxon>Sphingobacteriaceae</taxon>
        <taxon>Sphingobacterium</taxon>
    </lineage>
</organism>
<dbReference type="InterPro" id="IPR055398">
    <property type="entry name" value="Rossmann-like_BshC"/>
</dbReference>
<dbReference type="EC" id="6.-.-.-" evidence="2"/>
<evidence type="ECO:0000256" key="1">
    <source>
        <dbReference type="ARBA" id="ARBA00022598"/>
    </source>
</evidence>
<dbReference type="EMBL" id="FOZZ01000004">
    <property type="protein sequence ID" value="SFS75598.1"/>
    <property type="molecule type" value="Genomic_DNA"/>
</dbReference>
<dbReference type="Proteomes" id="UP000198785">
    <property type="component" value="Unassembled WGS sequence"/>
</dbReference>
<evidence type="ECO:0000256" key="2">
    <source>
        <dbReference type="HAMAP-Rule" id="MF_01867"/>
    </source>
</evidence>
<dbReference type="NCBIfam" id="TIGR03998">
    <property type="entry name" value="thiol_BshC"/>
    <property type="match status" value="1"/>
</dbReference>
<proteinExistence type="inferred from homology"/>
<dbReference type="STRING" id="683125.SAMN05660206_104265"/>
<keyword evidence="6" id="KW-1185">Reference proteome</keyword>
<evidence type="ECO:0000313" key="6">
    <source>
        <dbReference type="Proteomes" id="UP000198785"/>
    </source>
</evidence>
<keyword evidence="2" id="KW-0175">Coiled coil</keyword>
<dbReference type="Pfam" id="PF24850">
    <property type="entry name" value="CC_BshC"/>
    <property type="match status" value="1"/>
</dbReference>
<dbReference type="AlphaFoldDB" id="A0A1I6SFT9"/>
<reference evidence="5 6" key="1">
    <citation type="submission" date="2016-10" db="EMBL/GenBank/DDBJ databases">
        <authorList>
            <person name="de Groot N.N."/>
        </authorList>
    </citation>
    <scope>NUCLEOTIDE SEQUENCE [LARGE SCALE GENOMIC DNA]</scope>
    <source>
        <strain evidence="5 6">DSM 22789</strain>
    </source>
</reference>
<dbReference type="PIRSF" id="PIRSF012535">
    <property type="entry name" value="UCP012535"/>
    <property type="match status" value="1"/>
</dbReference>
<dbReference type="RefSeq" id="WP_093364962.1">
    <property type="nucleotide sequence ID" value="NZ_FOZZ01000004.1"/>
</dbReference>
<dbReference type="Pfam" id="PF10079">
    <property type="entry name" value="Rossmann-like_BshC"/>
    <property type="match status" value="1"/>
</dbReference>
<comment type="similarity">
    <text evidence="2">Belongs to the BshC family.</text>
</comment>
<evidence type="ECO:0000313" key="5">
    <source>
        <dbReference type="EMBL" id="SFS75598.1"/>
    </source>
</evidence>
<evidence type="ECO:0000259" key="3">
    <source>
        <dbReference type="Pfam" id="PF10079"/>
    </source>
</evidence>
<feature type="domain" description="Bacillithiol biosynthesis BshC N-terminal Rossmann-like" evidence="3">
    <location>
        <begin position="1"/>
        <end position="374"/>
    </location>
</feature>
<dbReference type="GO" id="GO:0016874">
    <property type="term" value="F:ligase activity"/>
    <property type="evidence" value="ECO:0007669"/>
    <property type="project" value="UniProtKB-UniRule"/>
</dbReference>
<gene>
    <name evidence="2" type="primary">bshC</name>
    <name evidence="5" type="ORF">SAMN05660206_104265</name>
</gene>
<protein>
    <recommendedName>
        <fullName evidence="2">Putative cysteine ligase BshC</fullName>
        <ecNumber evidence="2">6.-.-.-</ecNumber>
    </recommendedName>
</protein>
<dbReference type="InterPro" id="IPR011199">
    <property type="entry name" value="Bacillithiol_biosynth_BshC"/>
</dbReference>
<dbReference type="OrthoDB" id="9765151at2"/>
<name>A0A1I6SFT9_9SPHI</name>
<dbReference type="HAMAP" id="MF_01867">
    <property type="entry name" value="BshC"/>
    <property type="match status" value="1"/>
</dbReference>
<sequence length="531" mass="61634">MKATYIDYSDTGSFSKALLAYLGNEEQLRPFYGLRPTLPDFKEQIALKKNFNNDHRSLLVAQLKEQYAELLDNAPLVASHIDLLKDQHVYTVTTGHQLNIFTGPLYFIFKIVSAIRLAKDLKAAHPENDFVPVYWMATEDHDFEEINHTRVFGKKIAWDTEGISATGRMSTANIVDTVKQYCNTFGISPNAEKLTQIVEEAYLKGRSLADATRLFVHELFKDYGLVIIDADRKAFKAVFAPYIEQDILEEKSFKAIRETSNQLEDLGYHPQVHAREINFFYLTDEFRERIVRTEDGRFEVLHQSIFFTESELREEIKNYPERFSPNVVMRPLYQEIILPNLAYIGGGAEIVYWLQLKANFEQYGLPFPILIPRNSAMITDDQVAGKIFRLDLTFKSIFRDAEQLKSEYVRRHTTHRLNLKDEWMEFNSIFGKIKLRAHKIDPSLGPSTDAVKARLKKAINNLEKKLLKADKQNHKEALIQIERLKDKLFPGGGLQERTENFAPLYIKYGDDLIRDLEKYFNPLDFKFSILY</sequence>